<evidence type="ECO:0000256" key="1">
    <source>
        <dbReference type="SAM" id="Phobius"/>
    </source>
</evidence>
<keyword evidence="1" id="KW-1133">Transmembrane helix</keyword>
<reference evidence="2 3" key="1">
    <citation type="submission" date="2018-03" db="EMBL/GenBank/DDBJ databases">
        <title>Genome sequencing of Ottowia sp.</title>
        <authorList>
            <person name="Kim S.-J."/>
            <person name="Heo J."/>
            <person name="Kwon S.-W."/>
        </authorList>
    </citation>
    <scope>NUCLEOTIDE SEQUENCE [LARGE SCALE GENOMIC DNA]</scope>
    <source>
        <strain evidence="2 3">KADR8-3</strain>
    </source>
</reference>
<keyword evidence="1" id="KW-0472">Membrane</keyword>
<dbReference type="AlphaFoldDB" id="A0A2S0MKF1"/>
<dbReference type="RefSeq" id="WP_106704773.1">
    <property type="nucleotide sequence ID" value="NZ_CP027666.1"/>
</dbReference>
<dbReference type="KEGG" id="otk:C6570_16815"/>
<proteinExistence type="predicted"/>
<accession>A0A2S0MKF1</accession>
<feature type="transmembrane region" description="Helical" evidence="1">
    <location>
        <begin position="39"/>
        <end position="63"/>
    </location>
</feature>
<gene>
    <name evidence="2" type="ORF">C6570_16815</name>
</gene>
<keyword evidence="3" id="KW-1185">Reference proteome</keyword>
<feature type="transmembrane region" description="Helical" evidence="1">
    <location>
        <begin position="69"/>
        <end position="87"/>
    </location>
</feature>
<sequence length="92" mass="9664">MDFLDFVWLVAGFAAPAAAMALGMVLLGRLWGRNAAPALAASAQAAIQFVACLVVLLVGLAVTGHDGRMATYGALVLVAATLQWWLIGRPRR</sequence>
<dbReference type="EMBL" id="CP027666">
    <property type="protein sequence ID" value="AVO36231.1"/>
    <property type="molecule type" value="Genomic_DNA"/>
</dbReference>
<protein>
    <submittedName>
        <fullName evidence="2">Uncharacterized protein</fullName>
    </submittedName>
</protein>
<feature type="transmembrane region" description="Helical" evidence="1">
    <location>
        <begin position="6"/>
        <end position="27"/>
    </location>
</feature>
<evidence type="ECO:0000313" key="3">
    <source>
        <dbReference type="Proteomes" id="UP000239709"/>
    </source>
</evidence>
<dbReference type="OrthoDB" id="8908883at2"/>
<organism evidence="2 3">
    <name type="scientific">Ottowia oryzae</name>
    <dbReference type="NCBI Taxonomy" id="2109914"/>
    <lineage>
        <taxon>Bacteria</taxon>
        <taxon>Pseudomonadati</taxon>
        <taxon>Pseudomonadota</taxon>
        <taxon>Betaproteobacteria</taxon>
        <taxon>Burkholderiales</taxon>
        <taxon>Comamonadaceae</taxon>
        <taxon>Ottowia</taxon>
    </lineage>
</organism>
<name>A0A2S0MKF1_9BURK</name>
<evidence type="ECO:0000313" key="2">
    <source>
        <dbReference type="EMBL" id="AVO36231.1"/>
    </source>
</evidence>
<keyword evidence="1" id="KW-0812">Transmembrane</keyword>
<dbReference type="Proteomes" id="UP000239709">
    <property type="component" value="Chromosome"/>
</dbReference>